<feature type="domain" description="Phospholipase/carboxylesterase/thioesterase" evidence="3">
    <location>
        <begin position="7"/>
        <end position="214"/>
    </location>
</feature>
<gene>
    <name evidence="4" type="ORF">BI364_00145</name>
</gene>
<evidence type="ECO:0000256" key="1">
    <source>
        <dbReference type="ARBA" id="ARBA00006499"/>
    </source>
</evidence>
<evidence type="ECO:0000313" key="4">
    <source>
        <dbReference type="EMBL" id="AOU96641.1"/>
    </source>
</evidence>
<dbReference type="AlphaFoldDB" id="A0A1D8IJT0"/>
<dbReference type="InterPro" id="IPR003140">
    <property type="entry name" value="PLipase/COase/thioEstase"/>
</dbReference>
<dbReference type="KEGG" id="aprs:BI364_00145"/>
<evidence type="ECO:0000313" key="5">
    <source>
        <dbReference type="Proteomes" id="UP000095401"/>
    </source>
</evidence>
<dbReference type="GO" id="GO:0016787">
    <property type="term" value="F:hydrolase activity"/>
    <property type="evidence" value="ECO:0007669"/>
    <property type="project" value="UniProtKB-KW"/>
</dbReference>
<protein>
    <recommendedName>
        <fullName evidence="3">Phospholipase/carboxylesterase/thioesterase domain-containing protein</fullName>
    </recommendedName>
</protein>
<organism evidence="4 5">
    <name type="scientific">Acidihalobacter yilgarnensis</name>
    <dbReference type="NCBI Taxonomy" id="2819280"/>
    <lineage>
        <taxon>Bacteria</taxon>
        <taxon>Pseudomonadati</taxon>
        <taxon>Pseudomonadota</taxon>
        <taxon>Gammaproteobacteria</taxon>
        <taxon>Chromatiales</taxon>
        <taxon>Ectothiorhodospiraceae</taxon>
        <taxon>Acidihalobacter</taxon>
    </lineage>
</organism>
<dbReference type="InterPro" id="IPR029058">
    <property type="entry name" value="AB_hydrolase_fold"/>
</dbReference>
<accession>A0A1D8IJT0</accession>
<dbReference type="EMBL" id="CP017415">
    <property type="protein sequence ID" value="AOU96641.1"/>
    <property type="molecule type" value="Genomic_DNA"/>
</dbReference>
<name>A0A1D8IJT0_9GAMM</name>
<dbReference type="PANTHER" id="PTHR10655:SF17">
    <property type="entry name" value="LYSOPHOSPHOLIPASE-LIKE PROTEIN 1"/>
    <property type="match status" value="1"/>
</dbReference>
<proteinExistence type="inferred from homology"/>
<dbReference type="PANTHER" id="PTHR10655">
    <property type="entry name" value="LYSOPHOSPHOLIPASE-RELATED"/>
    <property type="match status" value="1"/>
</dbReference>
<dbReference type="Pfam" id="PF02230">
    <property type="entry name" value="Abhydrolase_2"/>
    <property type="match status" value="1"/>
</dbReference>
<dbReference type="SUPFAM" id="SSF53474">
    <property type="entry name" value="alpha/beta-Hydrolases"/>
    <property type="match status" value="1"/>
</dbReference>
<dbReference type="RefSeq" id="WP_070077035.1">
    <property type="nucleotide sequence ID" value="NZ_CP017415.1"/>
</dbReference>
<keyword evidence="2" id="KW-0378">Hydrolase</keyword>
<evidence type="ECO:0000259" key="3">
    <source>
        <dbReference type="Pfam" id="PF02230"/>
    </source>
</evidence>
<dbReference type="Gene3D" id="3.40.50.1820">
    <property type="entry name" value="alpha/beta hydrolase"/>
    <property type="match status" value="1"/>
</dbReference>
<reference evidence="5" key="1">
    <citation type="submission" date="2016-09" db="EMBL/GenBank/DDBJ databases">
        <title>Acidihalobacter prosperus F5.</title>
        <authorList>
            <person name="Khaleque H.N."/>
            <person name="Ramsay J.P."/>
            <person name="Kaksonen A.H."/>
            <person name="Boxall N.J."/>
            <person name="Watkin E.L.J."/>
        </authorList>
    </citation>
    <scope>NUCLEOTIDE SEQUENCE [LARGE SCALE GENOMIC DNA]</scope>
    <source>
        <strain evidence="5">F5</strain>
    </source>
</reference>
<comment type="similarity">
    <text evidence="1">Belongs to the AB hydrolase superfamily. AB hydrolase 2 family.</text>
</comment>
<sequence>MPPETLEYVETGATEHRHTLVWLHGLGADGHDLRPFADALELPSMEGVRQVFPHAPFRRIDLLGDIPLRAWYRFDKMTFGQGENDADIRTSVDQVEALLKRERRALPADGRLILGGFSQGGLIALAAGLAGDTPVDGIVALSTYLWTATVAARPATPVFMAHGRADPVIPIDIGRTSAERLRAQGIALEWREYAMEHTICAAEILDISKSLHTMLTA</sequence>
<keyword evidence="5" id="KW-1185">Reference proteome</keyword>
<dbReference type="Proteomes" id="UP000095401">
    <property type="component" value="Chromosome"/>
</dbReference>
<dbReference type="InterPro" id="IPR050565">
    <property type="entry name" value="LYPA1-2/EST-like"/>
</dbReference>
<evidence type="ECO:0000256" key="2">
    <source>
        <dbReference type="ARBA" id="ARBA00022801"/>
    </source>
</evidence>